<dbReference type="RefSeq" id="XP_009065104.1">
    <property type="nucleotide sequence ID" value="XM_009066856.1"/>
</dbReference>
<dbReference type="EMBL" id="KB203566">
    <property type="protein sequence ID" value="ESO83975.1"/>
    <property type="molecule type" value="Genomic_DNA"/>
</dbReference>
<feature type="region of interest" description="Disordered" evidence="1">
    <location>
        <begin position="1"/>
        <end position="26"/>
    </location>
</feature>
<dbReference type="CTD" id="20236663"/>
<dbReference type="KEGG" id="lgi:LOTGIDRAFT_155286"/>
<dbReference type="HOGENOM" id="CLU_1429529_0_0_1"/>
<name>V3ZND9_LOTGI</name>
<feature type="compositionally biased region" description="Basic and acidic residues" evidence="1">
    <location>
        <begin position="1"/>
        <end position="10"/>
    </location>
</feature>
<dbReference type="Proteomes" id="UP000030746">
    <property type="component" value="Unassembled WGS sequence"/>
</dbReference>
<dbReference type="AlphaFoldDB" id="V3ZND9"/>
<gene>
    <name evidence="2" type="ORF">LOTGIDRAFT_155286</name>
</gene>
<feature type="compositionally biased region" description="Polar residues" evidence="1">
    <location>
        <begin position="12"/>
        <end position="26"/>
    </location>
</feature>
<evidence type="ECO:0000256" key="1">
    <source>
        <dbReference type="SAM" id="MobiDB-lite"/>
    </source>
</evidence>
<proteinExistence type="predicted"/>
<organism evidence="2 3">
    <name type="scientific">Lottia gigantea</name>
    <name type="common">Giant owl limpet</name>
    <dbReference type="NCBI Taxonomy" id="225164"/>
    <lineage>
        <taxon>Eukaryota</taxon>
        <taxon>Metazoa</taxon>
        <taxon>Spiralia</taxon>
        <taxon>Lophotrochozoa</taxon>
        <taxon>Mollusca</taxon>
        <taxon>Gastropoda</taxon>
        <taxon>Patellogastropoda</taxon>
        <taxon>Lottioidea</taxon>
        <taxon>Lottiidae</taxon>
        <taxon>Lottia</taxon>
    </lineage>
</organism>
<accession>V3ZND9</accession>
<evidence type="ECO:0000313" key="3">
    <source>
        <dbReference type="Proteomes" id="UP000030746"/>
    </source>
</evidence>
<sequence length="190" mass="20938">MDFLSPKDHGGQFSSRSGSISGLGTARSGSISQIPAGLDGLNTKHRGSLFPSSVTARSPTPETKVEDAIAMLEVGQMPRYSVDRSGSISIMTGRKSSARPSIVPPAWKTLMKAMFPIVSGKKMSINEEMNTIRQKVLEEKRYIKLSLNTFVEKDIRERNIKSAPARRWADVAEITGKRRKSFSNPEIVEK</sequence>
<evidence type="ECO:0000313" key="2">
    <source>
        <dbReference type="EMBL" id="ESO83975.1"/>
    </source>
</evidence>
<keyword evidence="3" id="KW-1185">Reference proteome</keyword>
<protein>
    <submittedName>
        <fullName evidence="2">Uncharacterized protein</fullName>
    </submittedName>
</protein>
<dbReference type="GeneID" id="20236663"/>
<reference evidence="2 3" key="1">
    <citation type="journal article" date="2013" name="Nature">
        <title>Insights into bilaterian evolution from three spiralian genomes.</title>
        <authorList>
            <person name="Simakov O."/>
            <person name="Marletaz F."/>
            <person name="Cho S.J."/>
            <person name="Edsinger-Gonzales E."/>
            <person name="Havlak P."/>
            <person name="Hellsten U."/>
            <person name="Kuo D.H."/>
            <person name="Larsson T."/>
            <person name="Lv J."/>
            <person name="Arendt D."/>
            <person name="Savage R."/>
            <person name="Osoegawa K."/>
            <person name="de Jong P."/>
            <person name="Grimwood J."/>
            <person name="Chapman J.A."/>
            <person name="Shapiro H."/>
            <person name="Aerts A."/>
            <person name="Otillar R.P."/>
            <person name="Terry A.Y."/>
            <person name="Boore J.L."/>
            <person name="Grigoriev I.V."/>
            <person name="Lindberg D.R."/>
            <person name="Seaver E.C."/>
            <person name="Weisblat D.A."/>
            <person name="Putnam N.H."/>
            <person name="Rokhsar D.S."/>
        </authorList>
    </citation>
    <scope>NUCLEOTIDE SEQUENCE [LARGE SCALE GENOMIC DNA]</scope>
</reference>